<feature type="transmembrane region" description="Helical" evidence="1">
    <location>
        <begin position="6"/>
        <end position="26"/>
    </location>
</feature>
<evidence type="ECO:0000256" key="1">
    <source>
        <dbReference type="SAM" id="Phobius"/>
    </source>
</evidence>
<accession>A0A2I0Z5X3</accession>
<keyword evidence="6" id="KW-1185">Reference proteome</keyword>
<protein>
    <submittedName>
        <fullName evidence="3">Uncharacterized protein</fullName>
    </submittedName>
</protein>
<dbReference type="GeneID" id="49395311"/>
<keyword evidence="1" id="KW-0472">Membrane</keyword>
<dbReference type="KEGG" id="lpg:BB562_15030"/>
<keyword evidence="1" id="KW-0812">Transmembrane</keyword>
<dbReference type="OrthoDB" id="9908297at2"/>
<keyword evidence="1" id="KW-1133">Transmembrane helix</keyword>
<gene>
    <name evidence="4" type="ORF">C6Y08_01390</name>
    <name evidence="5" type="ORF">D6U18_16655</name>
    <name evidence="2" type="ORF">OOJ94_15500</name>
    <name evidence="3" type="ORF">RI555_01860</name>
</gene>
<evidence type="ECO:0000313" key="3">
    <source>
        <dbReference type="EMBL" id="MDT7037756.1"/>
    </source>
</evidence>
<comment type="caution">
    <text evidence="3">The sequence shown here is derived from an EMBL/GenBank/DDBJ whole genome shotgun (WGS) entry which is preliminary data.</text>
</comment>
<dbReference type="RefSeq" id="WP_050339918.1">
    <property type="nucleotide sequence ID" value="NZ_BJZC01000061.1"/>
</dbReference>
<dbReference type="EMBL" id="PVOB01000016">
    <property type="protein sequence ID" value="PRO96066.1"/>
    <property type="molecule type" value="Genomic_DNA"/>
</dbReference>
<dbReference type="AlphaFoldDB" id="A0A2I0Z5X3"/>
<organism evidence="3 8">
    <name type="scientific">Lactiplantibacillus pentosus</name>
    <name type="common">Lactobacillus pentosus</name>
    <dbReference type="NCBI Taxonomy" id="1589"/>
    <lineage>
        <taxon>Bacteria</taxon>
        <taxon>Bacillati</taxon>
        <taxon>Bacillota</taxon>
        <taxon>Bacilli</taxon>
        <taxon>Lactobacillales</taxon>
        <taxon>Lactobacillaceae</taxon>
        <taxon>Lactiplantibacillus</taxon>
    </lineage>
</organism>
<reference evidence="4 6" key="1">
    <citation type="submission" date="2018-03" db="EMBL/GenBank/DDBJ databases">
        <title>Draft Genome Sequences of six Lactobacillus pentosus Strains Isolated from Brines of Traditionally Fermented Spanish-Style Green Table Olives.</title>
        <authorList>
            <person name="Calero-Delgado B."/>
            <person name="Martin-Platero A.M."/>
            <person name="Perez-Pulido A.J."/>
            <person name="Benitez-Cabello A."/>
            <person name="Casimiro-Soriguer C.S."/>
            <person name="Martinez-Bueno M."/>
            <person name="Arroyo-Lopez F.N."/>
            <person name="Rodriguez-Gomez F."/>
            <person name="Bautista-Gallego J."/>
            <person name="Garrido-Fernandez A."/>
            <person name="Jimenez-Diaz R."/>
        </authorList>
    </citation>
    <scope>NUCLEOTIDE SEQUENCE [LARGE SCALE GENOMIC DNA]</scope>
    <source>
        <strain evidence="4 6">IG2</strain>
    </source>
</reference>
<proteinExistence type="predicted"/>
<reference evidence="2" key="4">
    <citation type="journal article" date="2023" name="Front Nutr">
        <title>Lactiplantibacillus pentosus P2020 protects the hyperuricemia and renal inflammation in mice.</title>
        <authorList>
            <person name="Wang Z."/>
            <person name="Song L."/>
            <person name="Li X."/>
            <person name="Xiao Y."/>
            <person name="Huang Y."/>
            <person name="Zhang Y."/>
            <person name="Li J."/>
            <person name="Li M."/>
            <person name="Ren Z."/>
        </authorList>
    </citation>
    <scope>NUCLEOTIDE SEQUENCE</scope>
    <source>
        <strain evidence="2">P2000</strain>
    </source>
</reference>
<reference evidence="3" key="5">
    <citation type="submission" date="2023-08" db="EMBL/GenBank/DDBJ databases">
        <authorList>
            <person name="Page C.A."/>
            <person name="Perez-Diaz I.M."/>
        </authorList>
    </citation>
    <scope>NUCLEOTIDE SEQUENCE</scope>
    <source>
        <strain evidence="3">1.8.9</strain>
    </source>
</reference>
<dbReference type="Proteomes" id="UP000276249">
    <property type="component" value="Unassembled WGS sequence"/>
</dbReference>
<dbReference type="EMBL" id="JAPEQV010000024">
    <property type="protein sequence ID" value="MDF2314225.1"/>
    <property type="molecule type" value="Genomic_DNA"/>
</dbReference>
<reference evidence="2" key="3">
    <citation type="submission" date="2022-11" db="EMBL/GenBank/DDBJ databases">
        <authorList>
            <person name="Wang Z."/>
        </authorList>
    </citation>
    <scope>NUCLEOTIDE SEQUENCE</scope>
    <source>
        <strain evidence="2">P2000</strain>
    </source>
</reference>
<dbReference type="EMBL" id="JAVLAO010000001">
    <property type="protein sequence ID" value="MDT7037756.1"/>
    <property type="molecule type" value="Genomic_DNA"/>
</dbReference>
<evidence type="ECO:0000313" key="2">
    <source>
        <dbReference type="EMBL" id="MDF2314225.1"/>
    </source>
</evidence>
<reference evidence="5 7" key="2">
    <citation type="submission" date="2018-10" db="EMBL/GenBank/DDBJ databases">
        <title>Genome sequences of five Lactobacillus pentosus strains isolated from brines of traditionally fermented spanish-style green table olives and differences between them.</title>
        <authorList>
            <person name="Jimenez Diaz R."/>
        </authorList>
    </citation>
    <scope>NUCLEOTIDE SEQUENCE [LARGE SCALE GENOMIC DNA]</scope>
    <source>
        <strain evidence="5 7">IG10</strain>
    </source>
</reference>
<dbReference type="Proteomes" id="UP001263852">
    <property type="component" value="Unassembled WGS sequence"/>
</dbReference>
<name>A0A2I0Z5X3_LACPE</name>
<dbReference type="Proteomes" id="UP001151834">
    <property type="component" value="Unassembled WGS sequence"/>
</dbReference>
<feature type="transmembrane region" description="Helical" evidence="1">
    <location>
        <begin position="64"/>
        <end position="83"/>
    </location>
</feature>
<dbReference type="Proteomes" id="UP000238378">
    <property type="component" value="Unassembled WGS sequence"/>
</dbReference>
<evidence type="ECO:0000313" key="4">
    <source>
        <dbReference type="EMBL" id="PRO96066.1"/>
    </source>
</evidence>
<dbReference type="EMBL" id="RDCJ01000119">
    <property type="protein sequence ID" value="RMW42803.1"/>
    <property type="molecule type" value="Genomic_DNA"/>
</dbReference>
<evidence type="ECO:0000313" key="7">
    <source>
        <dbReference type="Proteomes" id="UP000276249"/>
    </source>
</evidence>
<feature type="transmembrane region" description="Helical" evidence="1">
    <location>
        <begin position="38"/>
        <end position="58"/>
    </location>
</feature>
<evidence type="ECO:0000313" key="6">
    <source>
        <dbReference type="Proteomes" id="UP000238378"/>
    </source>
</evidence>
<evidence type="ECO:0000313" key="8">
    <source>
        <dbReference type="Proteomes" id="UP001263852"/>
    </source>
</evidence>
<sequence>MLLKSPLMIAICIVILVTLIGVQLWFPASAFVRGLNKYSGLIMIIVIIVTVVVTNRMIQPPHQLVTVDLPAGVLVLGYGYSWWHRRKQNQSKQVTQHNRSK</sequence>
<evidence type="ECO:0000313" key="5">
    <source>
        <dbReference type="EMBL" id="RMW42803.1"/>
    </source>
</evidence>